<dbReference type="CDD" id="cd00462">
    <property type="entry name" value="PTH"/>
    <property type="match status" value="1"/>
</dbReference>
<evidence type="ECO:0000256" key="1">
    <source>
        <dbReference type="ARBA" id="ARBA00013260"/>
    </source>
</evidence>
<comment type="function">
    <text evidence="7">Hydrolyzes ribosome-free peptidyl-tRNAs (with 1 or more amino acids incorporated), which drop off the ribosome during protein synthesis, or as a result of ribosome stalling.</text>
</comment>
<feature type="binding site" evidence="7">
    <location>
        <position position="72"/>
    </location>
    <ligand>
        <name>tRNA</name>
        <dbReference type="ChEBI" id="CHEBI:17843"/>
    </ligand>
</feature>
<dbReference type="Pfam" id="PF01195">
    <property type="entry name" value="Pept_tRNA_hydro"/>
    <property type="match status" value="1"/>
</dbReference>
<dbReference type="Proteomes" id="UP001327219">
    <property type="component" value="Chromosome"/>
</dbReference>
<feature type="binding site" evidence="7">
    <location>
        <position position="74"/>
    </location>
    <ligand>
        <name>tRNA</name>
        <dbReference type="ChEBI" id="CHEBI:17843"/>
    </ligand>
</feature>
<comment type="subunit">
    <text evidence="7">Monomer.</text>
</comment>
<evidence type="ECO:0000313" key="10">
    <source>
        <dbReference type="EMBL" id="WPX96670.1"/>
    </source>
</evidence>
<reference evidence="10 11" key="1">
    <citation type="submission" date="2022-11" db="EMBL/GenBank/DDBJ databases">
        <title>Host association and intracellularity evolved multiple times independently in the Rickettsiales.</title>
        <authorList>
            <person name="Castelli M."/>
            <person name="Nardi T."/>
            <person name="Gammuto L."/>
            <person name="Bellinzona G."/>
            <person name="Sabaneyeva E."/>
            <person name="Potekhin A."/>
            <person name="Serra V."/>
            <person name="Petroni G."/>
            <person name="Sassera D."/>
        </authorList>
    </citation>
    <scope>NUCLEOTIDE SEQUENCE [LARGE SCALE GENOMIC DNA]</scope>
    <source>
        <strain evidence="10 11">NDG2</strain>
    </source>
</reference>
<dbReference type="InterPro" id="IPR036416">
    <property type="entry name" value="Pept_tRNA_hydro_sf"/>
</dbReference>
<evidence type="ECO:0000256" key="5">
    <source>
        <dbReference type="ARBA" id="ARBA00038063"/>
    </source>
</evidence>
<feature type="binding site" evidence="7">
    <location>
        <position position="14"/>
    </location>
    <ligand>
        <name>tRNA</name>
        <dbReference type="ChEBI" id="CHEBI:17843"/>
    </ligand>
</feature>
<proteinExistence type="inferred from homology"/>
<dbReference type="NCBIfam" id="TIGR00447">
    <property type="entry name" value="pth"/>
    <property type="match status" value="1"/>
</dbReference>
<evidence type="ECO:0000256" key="2">
    <source>
        <dbReference type="ARBA" id="ARBA00022555"/>
    </source>
</evidence>
<comment type="catalytic activity">
    <reaction evidence="7 8">
        <text>an N-acyl-L-alpha-aminoacyl-tRNA + H2O = an N-acyl-L-amino acid + a tRNA + H(+)</text>
        <dbReference type="Rhea" id="RHEA:54448"/>
        <dbReference type="Rhea" id="RHEA-COMP:10123"/>
        <dbReference type="Rhea" id="RHEA-COMP:13883"/>
        <dbReference type="ChEBI" id="CHEBI:15377"/>
        <dbReference type="ChEBI" id="CHEBI:15378"/>
        <dbReference type="ChEBI" id="CHEBI:59874"/>
        <dbReference type="ChEBI" id="CHEBI:78442"/>
        <dbReference type="ChEBI" id="CHEBI:138191"/>
        <dbReference type="EC" id="3.1.1.29"/>
    </reaction>
</comment>
<comment type="subcellular location">
    <subcellularLocation>
        <location evidence="7">Cytoplasm</location>
    </subcellularLocation>
</comment>
<keyword evidence="3 7" id="KW-0378">Hydrolase</keyword>
<keyword evidence="2 7" id="KW-0820">tRNA-binding</keyword>
<comment type="similarity">
    <text evidence="5 7 9">Belongs to the PTH family.</text>
</comment>
<dbReference type="EC" id="3.1.1.29" evidence="1 7"/>
<dbReference type="PANTHER" id="PTHR17224:SF1">
    <property type="entry name" value="PEPTIDYL-TRNA HYDROLASE"/>
    <property type="match status" value="1"/>
</dbReference>
<feature type="binding site" evidence="7">
    <location>
        <position position="120"/>
    </location>
    <ligand>
        <name>tRNA</name>
        <dbReference type="ChEBI" id="CHEBI:17843"/>
    </ligand>
</feature>
<dbReference type="GO" id="GO:0016787">
    <property type="term" value="F:hydrolase activity"/>
    <property type="evidence" value="ECO:0007669"/>
    <property type="project" value="UniProtKB-KW"/>
</dbReference>
<evidence type="ECO:0000256" key="4">
    <source>
        <dbReference type="ARBA" id="ARBA00022884"/>
    </source>
</evidence>
<name>A0ABZ0UKL5_9RICK</name>
<dbReference type="PROSITE" id="PS01195">
    <property type="entry name" value="PEPT_TRNA_HYDROL_1"/>
    <property type="match status" value="1"/>
</dbReference>
<organism evidence="10 11">
    <name type="scientific">Candidatus Bandiella euplotis</name>
    <dbReference type="NCBI Taxonomy" id="1664265"/>
    <lineage>
        <taxon>Bacteria</taxon>
        <taxon>Pseudomonadati</taxon>
        <taxon>Pseudomonadota</taxon>
        <taxon>Alphaproteobacteria</taxon>
        <taxon>Rickettsiales</taxon>
        <taxon>Candidatus Midichloriaceae</taxon>
        <taxon>Candidatus Bandiella</taxon>
    </lineage>
</organism>
<evidence type="ECO:0000256" key="9">
    <source>
        <dbReference type="RuleBase" id="RU004320"/>
    </source>
</evidence>
<gene>
    <name evidence="7" type="primary">pth</name>
    <name evidence="10" type="ORF">Bandiella_00790</name>
</gene>
<keyword evidence="7" id="KW-0963">Cytoplasm</keyword>
<comment type="function">
    <text evidence="7">Catalyzes the release of premature peptidyl moieties from peptidyl-tRNA molecules trapped in stalled 50S ribosomal subunits, and thus maintains levels of free tRNAs and 50S ribosomes.</text>
</comment>
<dbReference type="InterPro" id="IPR001328">
    <property type="entry name" value="Pept_tRNA_hydro"/>
</dbReference>
<dbReference type="Gene3D" id="3.40.50.1470">
    <property type="entry name" value="Peptidyl-tRNA hydrolase"/>
    <property type="match status" value="1"/>
</dbReference>
<feature type="site" description="Discriminates between blocked and unblocked aminoacyl-tRNA" evidence="7">
    <location>
        <position position="9"/>
    </location>
</feature>
<feature type="active site" description="Proton acceptor" evidence="7">
    <location>
        <position position="19"/>
    </location>
</feature>
<evidence type="ECO:0000313" key="11">
    <source>
        <dbReference type="Proteomes" id="UP001327219"/>
    </source>
</evidence>
<keyword evidence="4 7" id="KW-0694">RNA-binding</keyword>
<evidence type="ECO:0000256" key="8">
    <source>
        <dbReference type="RuleBase" id="RU000673"/>
    </source>
</evidence>
<dbReference type="PANTHER" id="PTHR17224">
    <property type="entry name" value="PEPTIDYL-TRNA HYDROLASE"/>
    <property type="match status" value="1"/>
</dbReference>
<evidence type="ECO:0000256" key="6">
    <source>
        <dbReference type="ARBA" id="ARBA00050038"/>
    </source>
</evidence>
<evidence type="ECO:0000256" key="7">
    <source>
        <dbReference type="HAMAP-Rule" id="MF_00083"/>
    </source>
</evidence>
<protein>
    <recommendedName>
        <fullName evidence="6 7">Peptidyl-tRNA hydrolase</fullName>
        <shortName evidence="7">Pth</shortName>
        <ecNumber evidence="1 7">3.1.1.29</ecNumber>
    </recommendedName>
</protein>
<accession>A0ABZ0UKL5</accession>
<dbReference type="EMBL" id="CP110820">
    <property type="protein sequence ID" value="WPX96670.1"/>
    <property type="molecule type" value="Genomic_DNA"/>
</dbReference>
<dbReference type="RefSeq" id="WP_323732413.1">
    <property type="nucleotide sequence ID" value="NZ_CP110820.1"/>
</dbReference>
<feature type="site" description="Stabilizes the basic form of H active site to accept a proton" evidence="7">
    <location>
        <position position="99"/>
    </location>
</feature>
<dbReference type="SUPFAM" id="SSF53178">
    <property type="entry name" value="Peptidyl-tRNA hydrolase-like"/>
    <property type="match status" value="1"/>
</dbReference>
<keyword evidence="11" id="KW-1185">Reference proteome</keyword>
<dbReference type="HAMAP" id="MF_00083">
    <property type="entry name" value="Pept_tRNA_hydro_bact"/>
    <property type="match status" value="1"/>
</dbReference>
<dbReference type="InterPro" id="IPR018171">
    <property type="entry name" value="Pept_tRNA_hydro_CS"/>
</dbReference>
<sequence length="198" mass="22422">MKLLVGLGNPGVKYQDNRHNIGFKAIEAIANRYGNPNFQDKFDGQVAKIRIENKQKTMPFNGQVILFMPMTYMNNSGIPLSKVVNFYKILINDIYVIHDDLDLEVGRIKIKQGGGNSGHNGLFSIDSYVGKMYNKVRVGIGRPEIKAMVSNYVLSDFTNHESEEMQVVLNFIADKLPELLNGEFVNLMNLFALHMHKL</sequence>
<evidence type="ECO:0000256" key="3">
    <source>
        <dbReference type="ARBA" id="ARBA00022801"/>
    </source>
</evidence>